<dbReference type="PROSITE" id="PS51085">
    <property type="entry name" value="2FE2S_FER_2"/>
    <property type="match status" value="1"/>
</dbReference>
<dbReference type="Proteomes" id="UP000239504">
    <property type="component" value="Unassembled WGS sequence"/>
</dbReference>
<evidence type="ECO:0000313" key="10">
    <source>
        <dbReference type="EMBL" id="PQA86313.1"/>
    </source>
</evidence>
<dbReference type="InterPro" id="IPR001041">
    <property type="entry name" value="2Fe-2S_ferredoxin-type"/>
</dbReference>
<protein>
    <submittedName>
        <fullName evidence="10">Oxidoreductase</fullName>
    </submittedName>
</protein>
<evidence type="ECO:0000256" key="2">
    <source>
        <dbReference type="ARBA" id="ARBA00022630"/>
    </source>
</evidence>
<keyword evidence="6" id="KW-0560">Oxidoreductase</keyword>
<sequence length="244" mass="27343">MRRTHLRIFRDWGDVLEISQPRNLFRLAPRARKSLLFAGGIGITPILCMAEQLSQESGDFEMHYCARSEDRVAFRSRLAESSYADAVHFHFDDQDVNQKLDFESVLGEPQLDTRLYVCGPKGFMDAVLGFARDSGWPESQIHYECFEAEELVEEDSSSFDVKIASSGQTITIPAGKRVTEVLEEHGIKVPTSCSQGVCGTCLTGVLEGTPDHRDNYLTPEEQEEGKLFLPCCSRAKTPFLALDL</sequence>
<dbReference type="CDD" id="cd00207">
    <property type="entry name" value="fer2"/>
    <property type="match status" value="1"/>
</dbReference>
<evidence type="ECO:0000256" key="4">
    <source>
        <dbReference type="ARBA" id="ARBA00022714"/>
    </source>
</evidence>
<keyword evidence="8" id="KW-0411">Iron-sulfur</keyword>
<keyword evidence="4" id="KW-0001">2Fe-2S</keyword>
<comment type="caution">
    <text evidence="10">The sequence shown here is derived from an EMBL/GenBank/DDBJ whole genome shotgun (WGS) entry which is preliminary data.</text>
</comment>
<name>A0A2S7K1D0_9PROT</name>
<evidence type="ECO:0000256" key="7">
    <source>
        <dbReference type="ARBA" id="ARBA00023004"/>
    </source>
</evidence>
<proteinExistence type="predicted"/>
<dbReference type="GO" id="GO:0046872">
    <property type="term" value="F:metal ion binding"/>
    <property type="evidence" value="ECO:0007669"/>
    <property type="project" value="UniProtKB-KW"/>
</dbReference>
<evidence type="ECO:0000256" key="1">
    <source>
        <dbReference type="ARBA" id="ARBA00001917"/>
    </source>
</evidence>
<dbReference type="Gene3D" id="3.40.50.80">
    <property type="entry name" value="Nucleotide-binding domain of ferredoxin-NADP reductase (FNR) module"/>
    <property type="match status" value="1"/>
</dbReference>
<dbReference type="InterPro" id="IPR054582">
    <property type="entry name" value="DmmA-like_N"/>
</dbReference>
<evidence type="ECO:0000256" key="8">
    <source>
        <dbReference type="ARBA" id="ARBA00023014"/>
    </source>
</evidence>
<dbReference type="EMBL" id="PJCH01000015">
    <property type="protein sequence ID" value="PQA86313.1"/>
    <property type="molecule type" value="Genomic_DNA"/>
</dbReference>
<dbReference type="PRINTS" id="PR00409">
    <property type="entry name" value="PHDIOXRDTASE"/>
</dbReference>
<keyword evidence="7" id="KW-0408">Iron</keyword>
<dbReference type="InterPro" id="IPR039261">
    <property type="entry name" value="FNR_nucleotide-bd"/>
</dbReference>
<dbReference type="SUPFAM" id="SSF52343">
    <property type="entry name" value="Ferredoxin reductase-like, C-terminal NADP-linked domain"/>
    <property type="match status" value="1"/>
</dbReference>
<dbReference type="InterPro" id="IPR012675">
    <property type="entry name" value="Beta-grasp_dom_sf"/>
</dbReference>
<dbReference type="RefSeq" id="WP_104831525.1">
    <property type="nucleotide sequence ID" value="NZ_PJCH01000015.1"/>
</dbReference>
<dbReference type="CDD" id="cd06185">
    <property type="entry name" value="PDR_like"/>
    <property type="match status" value="1"/>
</dbReference>
<dbReference type="InterPro" id="IPR006058">
    <property type="entry name" value="2Fe2S_fd_BS"/>
</dbReference>
<reference evidence="10 11" key="1">
    <citation type="submission" date="2017-12" db="EMBL/GenBank/DDBJ databases">
        <authorList>
            <person name="Hurst M.R.H."/>
        </authorList>
    </citation>
    <scope>NUCLEOTIDE SEQUENCE [LARGE SCALE GENOMIC DNA]</scope>
    <source>
        <strain evidence="10 11">SY-3-19</strain>
    </source>
</reference>
<evidence type="ECO:0000256" key="6">
    <source>
        <dbReference type="ARBA" id="ARBA00023002"/>
    </source>
</evidence>
<keyword evidence="5" id="KW-0479">Metal-binding</keyword>
<dbReference type="Gene3D" id="3.10.20.30">
    <property type="match status" value="1"/>
</dbReference>
<dbReference type="InterPro" id="IPR050415">
    <property type="entry name" value="MRET"/>
</dbReference>
<dbReference type="Pfam" id="PF22290">
    <property type="entry name" value="DmmA-like_N"/>
    <property type="match status" value="1"/>
</dbReference>
<keyword evidence="2" id="KW-0285">Flavoprotein</keyword>
<dbReference type="AlphaFoldDB" id="A0A2S7K1D0"/>
<evidence type="ECO:0000256" key="3">
    <source>
        <dbReference type="ARBA" id="ARBA00022643"/>
    </source>
</evidence>
<dbReference type="SUPFAM" id="SSF54292">
    <property type="entry name" value="2Fe-2S ferredoxin-like"/>
    <property type="match status" value="1"/>
</dbReference>
<keyword evidence="3" id="KW-0288">FMN</keyword>
<dbReference type="Pfam" id="PF00111">
    <property type="entry name" value="Fer2"/>
    <property type="match status" value="1"/>
</dbReference>
<evidence type="ECO:0000259" key="9">
    <source>
        <dbReference type="PROSITE" id="PS51085"/>
    </source>
</evidence>
<dbReference type="PANTHER" id="PTHR47354">
    <property type="entry name" value="NADH OXIDOREDUCTASE HCR"/>
    <property type="match status" value="1"/>
</dbReference>
<dbReference type="GO" id="GO:0016491">
    <property type="term" value="F:oxidoreductase activity"/>
    <property type="evidence" value="ECO:0007669"/>
    <property type="project" value="UniProtKB-KW"/>
</dbReference>
<feature type="domain" description="2Fe-2S ferredoxin-type" evidence="9">
    <location>
        <begin position="159"/>
        <end position="244"/>
    </location>
</feature>
<gene>
    <name evidence="10" type="ORF">CW354_18390</name>
</gene>
<keyword evidence="11" id="KW-1185">Reference proteome</keyword>
<dbReference type="InterPro" id="IPR036010">
    <property type="entry name" value="2Fe-2S_ferredoxin-like_sf"/>
</dbReference>
<evidence type="ECO:0000256" key="5">
    <source>
        <dbReference type="ARBA" id="ARBA00022723"/>
    </source>
</evidence>
<evidence type="ECO:0000313" key="11">
    <source>
        <dbReference type="Proteomes" id="UP000239504"/>
    </source>
</evidence>
<dbReference type="GO" id="GO:0051537">
    <property type="term" value="F:2 iron, 2 sulfur cluster binding"/>
    <property type="evidence" value="ECO:0007669"/>
    <property type="project" value="UniProtKB-KW"/>
</dbReference>
<accession>A0A2S7K1D0</accession>
<dbReference type="PANTHER" id="PTHR47354:SF1">
    <property type="entry name" value="CARNITINE MONOOXYGENASE REDUCTASE SUBUNIT"/>
    <property type="match status" value="1"/>
</dbReference>
<comment type="cofactor">
    <cofactor evidence="1">
        <name>FMN</name>
        <dbReference type="ChEBI" id="CHEBI:58210"/>
    </cofactor>
</comment>
<dbReference type="OrthoDB" id="9792185at2"/>
<dbReference type="PROSITE" id="PS00197">
    <property type="entry name" value="2FE2S_FER_1"/>
    <property type="match status" value="1"/>
</dbReference>
<organism evidence="10 11">
    <name type="scientific">Hyphococcus luteus</name>
    <dbReference type="NCBI Taxonomy" id="2058213"/>
    <lineage>
        <taxon>Bacteria</taxon>
        <taxon>Pseudomonadati</taxon>
        <taxon>Pseudomonadota</taxon>
        <taxon>Alphaproteobacteria</taxon>
        <taxon>Parvularculales</taxon>
        <taxon>Parvularculaceae</taxon>
        <taxon>Hyphococcus</taxon>
    </lineage>
</organism>